<keyword evidence="2" id="KW-0645">Protease</keyword>
<dbReference type="Pfam" id="PF05577">
    <property type="entry name" value="Peptidase_S28"/>
    <property type="match status" value="3"/>
</dbReference>
<evidence type="ECO:0000313" key="7">
    <source>
        <dbReference type="EMBL" id="CAK9150484.1"/>
    </source>
</evidence>
<reference evidence="7 8" key="1">
    <citation type="submission" date="2024-02" db="EMBL/GenBank/DDBJ databases">
        <authorList>
            <person name="Vignale AGUSTIN F."/>
            <person name="Sosa J E."/>
            <person name="Modenutti C."/>
        </authorList>
    </citation>
    <scope>NUCLEOTIDE SEQUENCE [LARGE SCALE GENOMIC DNA]</scope>
</reference>
<dbReference type="FunFam" id="1.20.120.980:FF:000006">
    <property type="entry name" value="Serine carboxypeptidase S28 family protein"/>
    <property type="match status" value="1"/>
</dbReference>
<evidence type="ECO:0000256" key="4">
    <source>
        <dbReference type="ARBA" id="ARBA00022801"/>
    </source>
</evidence>
<dbReference type="GO" id="GO:0006508">
    <property type="term" value="P:proteolysis"/>
    <property type="evidence" value="ECO:0007669"/>
    <property type="project" value="UniProtKB-KW"/>
</dbReference>
<feature type="signal peptide" evidence="6">
    <location>
        <begin position="1"/>
        <end position="24"/>
    </location>
</feature>
<keyword evidence="3 6" id="KW-0732">Signal</keyword>
<dbReference type="InterPro" id="IPR042269">
    <property type="entry name" value="Ser_carbopepase_S28_SKS"/>
</dbReference>
<keyword evidence="8" id="KW-1185">Reference proteome</keyword>
<comment type="caution">
    <text evidence="7">The sequence shown here is derived from an EMBL/GenBank/DDBJ whole genome shotgun (WGS) entry which is preliminary data.</text>
</comment>
<evidence type="ECO:0008006" key="9">
    <source>
        <dbReference type="Google" id="ProtNLM"/>
    </source>
</evidence>
<proteinExistence type="inferred from homology"/>
<dbReference type="Gene3D" id="1.20.120.980">
    <property type="entry name" value="Serine carboxypeptidase S28, SKS domain"/>
    <property type="match status" value="1"/>
</dbReference>
<keyword evidence="5" id="KW-0325">Glycoprotein</keyword>
<dbReference type="SUPFAM" id="SSF53474">
    <property type="entry name" value="alpha/beta-Hydrolases"/>
    <property type="match status" value="2"/>
</dbReference>
<evidence type="ECO:0000313" key="8">
    <source>
        <dbReference type="Proteomes" id="UP001642360"/>
    </source>
</evidence>
<evidence type="ECO:0000256" key="2">
    <source>
        <dbReference type="ARBA" id="ARBA00022670"/>
    </source>
</evidence>
<sequence>MKSFSLSYQWLLFLSLLFSTSISARKLSEDPNTIVSDDFKTFFYTQTLDHFNYRPESYTTFKQRYVINSKYWGGANESAPIFVYLGAEASLDKDLDSIGFLTDNAARFKALLVYIEHRFYGKSNPSGSIEKTIENKDMRGYFNSAQALADYAEVLVYLKKKLHAQNSPIIVVGGSYGGMLAAWFRLKYPHISLGALASSAPILYFNEITPQNGFYSVVTKDFKDVSESCYETIRKSWSEIDKVASKPNGLSILSQRFKTCTTLKESSDLKAYLDSIYSQAAQYNEPPRYPVTGICRGIDGESEGTDILGRIFAGVVANKGERSCYDINEYKYPSETKMGWAWQQCSEMVMPIGRGVDDTMFPQENFNSNDFIEDCKSMFGVVPRPHWVTTYYGGQDINLVLKRFASNIIFSNGLRDPYSSGGVLEDISDNILSVRTVDGSHCLDILKARQIDPQWLVMQRKVEIEIIEGWIRKPESYTTFNQRYVINWKYWGGANASAPIFAYLGEEGPIDNDLVILGFLRENAPCFKTLQVFIEHRFYGQSVPFGSIEEAMKNHSIHDYFSSVQTITDYAEVLMYLKKILFAQNSPIIIIGASYGGMLASWFRLKYPHIALSALASSAPILYFDGITLQNGYYSVVTKDFKEVSKNWYKTIIMSWSEIDKIASKPNGLSVLSKRFKTCATQYEGTDGASKGTDILVRVFADVIGLKGNQSCYDMSQDGDLSESEWVWQICSEMAISIDRDRNDTMFPLEPFDLKQYYEECKNIFGVRPRPHWVTTYYAGYHIKLVLHRFASNIIFSIGLRDFYSSGGVLEDISDSVLAVHTLNGSHCLDLLPAEESDPQWLVMQRKREVEIIEGWIKQYYADLLAFKKSIEEHV</sequence>
<dbReference type="GO" id="GO:0008233">
    <property type="term" value="F:peptidase activity"/>
    <property type="evidence" value="ECO:0007669"/>
    <property type="project" value="UniProtKB-KW"/>
</dbReference>
<dbReference type="PANTHER" id="PTHR11010:SF110">
    <property type="entry name" value="PROLYLCARBOXYPEPTIDASE-LIKE PROTEIN-RELATED"/>
    <property type="match status" value="1"/>
</dbReference>
<dbReference type="Proteomes" id="UP001642360">
    <property type="component" value="Unassembled WGS sequence"/>
</dbReference>
<protein>
    <recommendedName>
        <fullName evidence="9">Lysosomal Pro-X carboxypeptidase</fullName>
    </recommendedName>
</protein>
<evidence type="ECO:0000256" key="6">
    <source>
        <dbReference type="SAM" id="SignalP"/>
    </source>
</evidence>
<feature type="chain" id="PRO_5044797975" description="Lysosomal Pro-X carboxypeptidase" evidence="6">
    <location>
        <begin position="25"/>
        <end position="875"/>
    </location>
</feature>
<dbReference type="AlphaFoldDB" id="A0ABC8RZX9"/>
<accession>A0ABC8RZX9</accession>
<dbReference type="PANTHER" id="PTHR11010">
    <property type="entry name" value="PROTEASE S28 PRO-X CARBOXYPEPTIDASE-RELATED"/>
    <property type="match status" value="1"/>
</dbReference>
<dbReference type="EMBL" id="CAUOFW020002047">
    <property type="protein sequence ID" value="CAK9150484.1"/>
    <property type="molecule type" value="Genomic_DNA"/>
</dbReference>
<evidence type="ECO:0000256" key="1">
    <source>
        <dbReference type="ARBA" id="ARBA00011079"/>
    </source>
</evidence>
<gene>
    <name evidence="7" type="ORF">ILEXP_LOCUS18642</name>
</gene>
<dbReference type="InterPro" id="IPR029058">
    <property type="entry name" value="AB_hydrolase_fold"/>
</dbReference>
<keyword evidence="4" id="KW-0378">Hydrolase</keyword>
<dbReference type="InterPro" id="IPR008758">
    <property type="entry name" value="Peptidase_S28"/>
</dbReference>
<evidence type="ECO:0000256" key="3">
    <source>
        <dbReference type="ARBA" id="ARBA00022729"/>
    </source>
</evidence>
<evidence type="ECO:0000256" key="5">
    <source>
        <dbReference type="ARBA" id="ARBA00023180"/>
    </source>
</evidence>
<dbReference type="Gene3D" id="3.40.50.1820">
    <property type="entry name" value="alpha/beta hydrolase"/>
    <property type="match status" value="3"/>
</dbReference>
<comment type="similarity">
    <text evidence="1">Belongs to the peptidase S28 family.</text>
</comment>
<organism evidence="7 8">
    <name type="scientific">Ilex paraguariensis</name>
    <name type="common">yerba mate</name>
    <dbReference type="NCBI Taxonomy" id="185542"/>
    <lineage>
        <taxon>Eukaryota</taxon>
        <taxon>Viridiplantae</taxon>
        <taxon>Streptophyta</taxon>
        <taxon>Embryophyta</taxon>
        <taxon>Tracheophyta</taxon>
        <taxon>Spermatophyta</taxon>
        <taxon>Magnoliopsida</taxon>
        <taxon>eudicotyledons</taxon>
        <taxon>Gunneridae</taxon>
        <taxon>Pentapetalae</taxon>
        <taxon>asterids</taxon>
        <taxon>campanulids</taxon>
        <taxon>Aquifoliales</taxon>
        <taxon>Aquifoliaceae</taxon>
        <taxon>Ilex</taxon>
    </lineage>
</organism>
<name>A0ABC8RZX9_9AQUA</name>